<comment type="caution">
    <text evidence="1">The sequence shown here is derived from an EMBL/GenBank/DDBJ whole genome shotgun (WGS) entry which is preliminary data.</text>
</comment>
<reference evidence="1 2" key="1">
    <citation type="journal article" date="2015" name="Sci. Rep.">
        <title>Chromosome-level genome map provides insights into diverse defense mechanisms in the medicinal fungus Ganoderma sinense.</title>
        <authorList>
            <person name="Zhu Y."/>
            <person name="Xu J."/>
            <person name="Sun C."/>
            <person name="Zhou S."/>
            <person name="Xu H."/>
            <person name="Nelson D.R."/>
            <person name="Qian J."/>
            <person name="Song J."/>
            <person name="Luo H."/>
            <person name="Xiang L."/>
            <person name="Li Y."/>
            <person name="Xu Z."/>
            <person name="Ji A."/>
            <person name="Wang L."/>
            <person name="Lu S."/>
            <person name="Hayward A."/>
            <person name="Sun W."/>
            <person name="Li X."/>
            <person name="Schwartz D.C."/>
            <person name="Wang Y."/>
            <person name="Chen S."/>
        </authorList>
    </citation>
    <scope>NUCLEOTIDE SEQUENCE [LARGE SCALE GENOMIC DNA]</scope>
    <source>
        <strain evidence="1 2">ZZ0214-1</strain>
    </source>
</reference>
<dbReference type="AlphaFoldDB" id="A0A2G8SAB9"/>
<protein>
    <submittedName>
        <fullName evidence="1">Uncharacterized protein</fullName>
    </submittedName>
</protein>
<dbReference type="EMBL" id="AYKW01000013">
    <property type="protein sequence ID" value="PIL30705.1"/>
    <property type="molecule type" value="Genomic_DNA"/>
</dbReference>
<dbReference type="Proteomes" id="UP000230002">
    <property type="component" value="Unassembled WGS sequence"/>
</dbReference>
<keyword evidence="2" id="KW-1185">Reference proteome</keyword>
<evidence type="ECO:0000313" key="1">
    <source>
        <dbReference type="EMBL" id="PIL30705.1"/>
    </source>
</evidence>
<accession>A0A2G8SAB9</accession>
<sequence>MGDTGIFRRVDELHVRLLIVVLECLETLLRQPLDTLLFLLLRMRVERQDSLAQAGDALLCRTTDRDDLAPMRADDAELLDVLLLRPTLALCPLLALRDLGGTDVAELHLARSAEV</sequence>
<organism evidence="1 2">
    <name type="scientific">Ganoderma sinense ZZ0214-1</name>
    <dbReference type="NCBI Taxonomy" id="1077348"/>
    <lineage>
        <taxon>Eukaryota</taxon>
        <taxon>Fungi</taxon>
        <taxon>Dikarya</taxon>
        <taxon>Basidiomycota</taxon>
        <taxon>Agaricomycotina</taxon>
        <taxon>Agaricomycetes</taxon>
        <taxon>Polyporales</taxon>
        <taxon>Polyporaceae</taxon>
        <taxon>Ganoderma</taxon>
    </lineage>
</organism>
<proteinExistence type="predicted"/>
<gene>
    <name evidence="1" type="ORF">GSI_06873</name>
</gene>
<name>A0A2G8SAB9_9APHY</name>
<evidence type="ECO:0000313" key="2">
    <source>
        <dbReference type="Proteomes" id="UP000230002"/>
    </source>
</evidence>